<dbReference type="Proteomes" id="UP000824596">
    <property type="component" value="Unassembled WGS sequence"/>
</dbReference>
<feature type="region of interest" description="Disordered" evidence="1">
    <location>
        <begin position="1"/>
        <end position="29"/>
    </location>
</feature>
<evidence type="ECO:0000313" key="2">
    <source>
        <dbReference type="EMBL" id="KAH0964612.1"/>
    </source>
</evidence>
<dbReference type="EMBL" id="JAIZPD010000004">
    <property type="protein sequence ID" value="KAH0964612.1"/>
    <property type="molecule type" value="Genomic_DNA"/>
</dbReference>
<reference evidence="2" key="1">
    <citation type="submission" date="2021-09" db="EMBL/GenBank/DDBJ databases">
        <title>A high-quality genome of the endoparasitic fungus Hirsutella rhossiliensis with a comparison of Hirsutella genomes reveals transposable elements contributing to genome size variation.</title>
        <authorList>
            <person name="Lin R."/>
            <person name="Jiao Y."/>
            <person name="Sun X."/>
            <person name="Ling J."/>
            <person name="Xie B."/>
            <person name="Cheng X."/>
        </authorList>
    </citation>
    <scope>NUCLEOTIDE SEQUENCE</scope>
    <source>
        <strain evidence="2">HR02</strain>
    </source>
</reference>
<dbReference type="AlphaFoldDB" id="A0A9P8N104"/>
<keyword evidence="3" id="KW-1185">Reference proteome</keyword>
<dbReference type="GeneID" id="68354169"/>
<accession>A0A9P8N104</accession>
<evidence type="ECO:0000313" key="3">
    <source>
        <dbReference type="Proteomes" id="UP000824596"/>
    </source>
</evidence>
<evidence type="ECO:0000256" key="1">
    <source>
        <dbReference type="SAM" id="MobiDB-lite"/>
    </source>
</evidence>
<proteinExistence type="predicted"/>
<dbReference type="RefSeq" id="XP_044722125.1">
    <property type="nucleotide sequence ID" value="XM_044863511.1"/>
</dbReference>
<sequence length="227" mass="24921">MRGRREIHSEPRVSSLPVSDSSPGRQATDPYWVDKFNDGGYQIVMAMCFKDNVGSANYNVAASTGMVGPLMVASWVDDYQITGSTQTFRAGTQVILPDGDCDTIAISGLESIASQQVYVLPRWSTHHVEDDKSVQKGSFALRNGVTASAVVTMLMEGKYLPIYISPFEFPPGQTVFTPVPRVVFWFQPALAQSTMITKGQETTCEVDMSATASATISFDREGKWNRK</sequence>
<name>A0A9P8N104_9HYPO</name>
<comment type="caution">
    <text evidence="2">The sequence shown here is derived from an EMBL/GenBank/DDBJ whole genome shotgun (WGS) entry which is preliminary data.</text>
</comment>
<protein>
    <submittedName>
        <fullName evidence="2">Uncharacterized protein</fullName>
    </submittedName>
</protein>
<feature type="compositionally biased region" description="Polar residues" evidence="1">
    <location>
        <begin position="16"/>
        <end position="25"/>
    </location>
</feature>
<organism evidence="2 3">
    <name type="scientific">Hirsutella rhossiliensis</name>
    <dbReference type="NCBI Taxonomy" id="111463"/>
    <lineage>
        <taxon>Eukaryota</taxon>
        <taxon>Fungi</taxon>
        <taxon>Dikarya</taxon>
        <taxon>Ascomycota</taxon>
        <taxon>Pezizomycotina</taxon>
        <taxon>Sordariomycetes</taxon>
        <taxon>Hypocreomycetidae</taxon>
        <taxon>Hypocreales</taxon>
        <taxon>Ophiocordycipitaceae</taxon>
        <taxon>Hirsutella</taxon>
    </lineage>
</organism>
<gene>
    <name evidence="2" type="ORF">HRG_05040</name>
</gene>
<feature type="compositionally biased region" description="Basic and acidic residues" evidence="1">
    <location>
        <begin position="1"/>
        <end position="11"/>
    </location>
</feature>